<gene>
    <name evidence="1" type="ORF">JIN87_03660</name>
</gene>
<accession>A0A934RR07</accession>
<comment type="caution">
    <text evidence="1">The sequence shown here is derived from an EMBL/GenBank/DDBJ whole genome shotgun (WGS) entry which is preliminary data.</text>
</comment>
<dbReference type="Proteomes" id="UP000617628">
    <property type="component" value="Unassembled WGS sequence"/>
</dbReference>
<dbReference type="AlphaFoldDB" id="A0A934RR07"/>
<protein>
    <submittedName>
        <fullName evidence="1">Uncharacterized protein</fullName>
    </submittedName>
</protein>
<evidence type="ECO:0000313" key="2">
    <source>
        <dbReference type="Proteomes" id="UP000617628"/>
    </source>
</evidence>
<keyword evidence="2" id="KW-1185">Reference proteome</keyword>
<organism evidence="1 2">
    <name type="scientific">Pelagicoccus mobilis</name>
    <dbReference type="NCBI Taxonomy" id="415221"/>
    <lineage>
        <taxon>Bacteria</taxon>
        <taxon>Pseudomonadati</taxon>
        <taxon>Verrucomicrobiota</taxon>
        <taxon>Opitutia</taxon>
        <taxon>Puniceicoccales</taxon>
        <taxon>Pelagicoccaceae</taxon>
        <taxon>Pelagicoccus</taxon>
    </lineage>
</organism>
<dbReference type="SUPFAM" id="SSF56954">
    <property type="entry name" value="Outer membrane efflux proteins (OEP)"/>
    <property type="match status" value="1"/>
</dbReference>
<dbReference type="EMBL" id="JAENIL010000005">
    <property type="protein sequence ID" value="MBK1875950.1"/>
    <property type="molecule type" value="Genomic_DNA"/>
</dbReference>
<reference evidence="1" key="1">
    <citation type="submission" date="2021-01" db="EMBL/GenBank/DDBJ databases">
        <title>Modified the classification status of verrucomicrobia.</title>
        <authorList>
            <person name="Feng X."/>
        </authorList>
    </citation>
    <scope>NUCLEOTIDE SEQUENCE</scope>
    <source>
        <strain evidence="1">KCTC 13126</strain>
    </source>
</reference>
<sequence>MDETEVGLEVGKPGLTLKRYISQAQESDERIARLKAHLEVIRLRARAGRTWPDPEVRLGYGEDSLREREDYEVGLRIRLPRKAEQKQIRRIEEIDSDWTNERIAALHERISVEMRDSYIEAVFARWLFVESSSFLRELLLHHGRMKELEEAALVTVGEVSLVEVDIVKRFTRLSELYTEYQDTIAKLSLFGETVENCEVLVASEDIEHWELPILPDSQLALTLAIRNDETILELTRDNDLLNADLISRKGSWIPQPTFAQVEWGDTNQRTSGDLANEWGVRAGFSVDLFSSVEREFLAAAQAEGVVLLRSELKKVENRVSMAWKEANQYVEANRRLQEVLGQSNDGLFGESPGHKLMENWKMREAQFELRSELIEQKQRLYRACSNLEKSVGVSVVDVGIR</sequence>
<name>A0A934RR07_9BACT</name>
<dbReference type="RefSeq" id="WP_200354166.1">
    <property type="nucleotide sequence ID" value="NZ_JAENIL010000005.1"/>
</dbReference>
<evidence type="ECO:0000313" key="1">
    <source>
        <dbReference type="EMBL" id="MBK1875950.1"/>
    </source>
</evidence>
<dbReference type="Gene3D" id="1.20.1600.10">
    <property type="entry name" value="Outer membrane efflux proteins (OEP)"/>
    <property type="match status" value="1"/>
</dbReference>
<proteinExistence type="predicted"/>